<sequence length="1037" mass="114951">MRAAILNFNRRRRGIQGKMTSRNVLQELSVTFSERQHKKHDCLTEEKVSMSLSLSQPTPSLSTPVECAASDDHKENHIPADSRLFAKEASMYEKNATDSDFTTPKRVSAGTNLPGAKSLTSIDLSKVTVADLGISPESFTKFSGKSPKSLQKHRRRSTIGVRGSPEMNFLIRQIALQRSKVKPEPDYLSSPFTSPKNSLLKSKMSAFKDAFQTVDENEGNAPFPGPSDVNQSKNGQQERFKPPEKRMKLSHNVDFPINEPVKIVEENDAVNLCEKISDSDCLVATGPCTSLSVTSEQTCDSPLHEEVFIAQSPKRLKRKVMFRDPLSPKSMSPYQVPRNEGATVAYPCPKPCLRPALKKSPKTALTLTEEYEGKLLYCTEECSLDQDENVKVGLRGLACAIDSVKKKKVTFGRELSPELFDKTLPANTPVRRGSTPYRYGTAVSESPAKSFLDDFIEPLPQPDFDNAELILPLFSICFEDQEMSCNSTSSSSIPEHTDETILEEKPRSTTGESKSVTLNLHVEHVHSPVSEDNSPDSSLPMLSGEVQTPSDITVSTTKTDSILNCGRTTRSALNRQSYSSEESSDNGSQSENQCSDPVTAKTVAKKTISRKPVTAKKTLIKASLRQGKKGPGRKKKSVRKPQFKNREIASKRPLLSPIPELPECLPTPPASVNTDMVSGKQMLKRDQKIKVAKKSSGKVYEMKDFSAPKDHGDNLVIRKLDEDRVDPLNSTIVKCRIMDILEVTPIPGGLGFGHNLSPSKQSPPQNTTAVMDSADQARGQSSEVCSVTKEPVVKQSNSAMVWIDTAISISAADQPGKDKSAKARRRSDRHSVTCYSAQTHVFQDDIVHEMDVSHTRLRTEQISLCPNENTEDKYPGDSKPPGTSQQQVPVQDFANEMMHLSTSLADQLSRRQVLVSLVDNTNNFAMENHSTMSPSVDEIAAIMEDPTLYNRKPEKKVRRSMRLRRDSGTSGLFWVQEEEKGREEKGRRRSMNLSVESPKWLCKNDLKCPVEESQTMAPSAGRKSRRKTICLSTLQEA</sequence>
<dbReference type="GO" id="GO:0005634">
    <property type="term" value="C:nucleus"/>
    <property type="evidence" value="ECO:0007669"/>
    <property type="project" value="UniProtKB-SubCell"/>
</dbReference>
<feature type="region of interest" description="Disordered" evidence="7">
    <location>
        <begin position="527"/>
        <end position="673"/>
    </location>
</feature>
<feature type="domain" description="PP1-binding" evidence="8">
    <location>
        <begin position="405"/>
        <end position="466"/>
    </location>
</feature>
<dbReference type="Pfam" id="PF15276">
    <property type="entry name" value="PP1_bind"/>
    <property type="match status" value="1"/>
</dbReference>
<accession>A0A8C5PJZ8</accession>
<feature type="region of interest" description="Disordered" evidence="7">
    <location>
        <begin position="141"/>
        <end position="164"/>
    </location>
</feature>
<comment type="subcellular location">
    <subcellularLocation>
        <location evidence="1">Nucleus</location>
    </subcellularLocation>
</comment>
<dbReference type="PANTHER" id="PTHR21603:SF16">
    <property type="entry name" value="CELL DIVISION CYCLE-ASSOCIATED PROTEIN 2"/>
    <property type="match status" value="1"/>
</dbReference>
<evidence type="ECO:0000256" key="7">
    <source>
        <dbReference type="SAM" id="MobiDB-lite"/>
    </source>
</evidence>
<dbReference type="GO" id="GO:0007088">
    <property type="term" value="P:regulation of mitotic nuclear division"/>
    <property type="evidence" value="ECO:0007669"/>
    <property type="project" value="TreeGrafter"/>
</dbReference>
<protein>
    <recommendedName>
        <fullName evidence="8">PP1-binding domain-containing protein</fullName>
    </recommendedName>
</protein>
<evidence type="ECO:0000259" key="8">
    <source>
        <dbReference type="Pfam" id="PF15276"/>
    </source>
</evidence>
<keyword evidence="5" id="KW-0539">Nucleus</keyword>
<evidence type="ECO:0000256" key="2">
    <source>
        <dbReference type="ARBA" id="ARBA00022499"/>
    </source>
</evidence>
<evidence type="ECO:0000256" key="4">
    <source>
        <dbReference type="ARBA" id="ARBA00022843"/>
    </source>
</evidence>
<feature type="region of interest" description="Disordered" evidence="7">
    <location>
        <begin position="1012"/>
        <end position="1037"/>
    </location>
</feature>
<dbReference type="OrthoDB" id="9947694at2759"/>
<feature type="region of interest" description="Disordered" evidence="7">
    <location>
        <begin position="216"/>
        <end position="242"/>
    </location>
</feature>
<proteinExistence type="predicted"/>
<feature type="compositionally biased region" description="Polar residues" evidence="7">
    <location>
        <begin position="545"/>
        <end position="573"/>
    </location>
</feature>
<keyword evidence="4" id="KW-0832">Ubl conjugation</keyword>
<dbReference type="Ensembl" id="ENSLLET00000024755.1">
    <property type="protein sequence ID" value="ENSLLEP00000023842.1"/>
    <property type="gene ID" value="ENSLLEG00000015043.1"/>
</dbReference>
<dbReference type="GeneTree" id="ENSGT00960000187172"/>
<evidence type="ECO:0000256" key="5">
    <source>
        <dbReference type="ARBA" id="ARBA00023242"/>
    </source>
</evidence>
<evidence type="ECO:0000313" key="9">
    <source>
        <dbReference type="Ensembl" id="ENSLLEP00000023842.1"/>
    </source>
</evidence>
<evidence type="ECO:0000256" key="3">
    <source>
        <dbReference type="ARBA" id="ARBA00022553"/>
    </source>
</evidence>
<dbReference type="GO" id="GO:0051983">
    <property type="term" value="P:regulation of chromosome segregation"/>
    <property type="evidence" value="ECO:0007669"/>
    <property type="project" value="TreeGrafter"/>
</dbReference>
<feature type="compositionally biased region" description="Low complexity" evidence="7">
    <location>
        <begin position="574"/>
        <end position="593"/>
    </location>
</feature>
<keyword evidence="6" id="KW-0131">Cell cycle</keyword>
<organism evidence="9 10">
    <name type="scientific">Leptobrachium leishanense</name>
    <name type="common">Leishan spiny toad</name>
    <dbReference type="NCBI Taxonomy" id="445787"/>
    <lineage>
        <taxon>Eukaryota</taxon>
        <taxon>Metazoa</taxon>
        <taxon>Chordata</taxon>
        <taxon>Craniata</taxon>
        <taxon>Vertebrata</taxon>
        <taxon>Euteleostomi</taxon>
        <taxon>Amphibia</taxon>
        <taxon>Batrachia</taxon>
        <taxon>Anura</taxon>
        <taxon>Pelobatoidea</taxon>
        <taxon>Megophryidae</taxon>
        <taxon>Leptobrachium</taxon>
    </lineage>
</organism>
<reference evidence="9" key="2">
    <citation type="submission" date="2025-09" db="UniProtKB">
        <authorList>
            <consortium name="Ensembl"/>
        </authorList>
    </citation>
    <scope>IDENTIFICATION</scope>
</reference>
<dbReference type="AlphaFoldDB" id="A0A8C5PJZ8"/>
<feature type="region of interest" description="Disordered" evidence="7">
    <location>
        <begin position="487"/>
        <end position="514"/>
    </location>
</feature>
<keyword evidence="10" id="KW-1185">Reference proteome</keyword>
<feature type="region of interest" description="Disordered" evidence="7">
    <location>
        <begin position="755"/>
        <end position="783"/>
    </location>
</feature>
<dbReference type="InterPro" id="IPR029334">
    <property type="entry name" value="PP1-bd"/>
</dbReference>
<feature type="compositionally biased region" description="Polar residues" evidence="7">
    <location>
        <begin position="756"/>
        <end position="770"/>
    </location>
</feature>
<evidence type="ECO:0000256" key="6">
    <source>
        <dbReference type="ARBA" id="ARBA00023306"/>
    </source>
</evidence>
<keyword evidence="3" id="KW-0597">Phosphoprotein</keyword>
<feature type="compositionally biased region" description="Basic and acidic residues" evidence="7">
    <location>
        <begin position="495"/>
        <end position="507"/>
    </location>
</feature>
<evidence type="ECO:0000313" key="10">
    <source>
        <dbReference type="Proteomes" id="UP000694569"/>
    </source>
</evidence>
<dbReference type="Proteomes" id="UP000694569">
    <property type="component" value="Unplaced"/>
</dbReference>
<dbReference type="PANTHER" id="PTHR21603">
    <property type="entry name" value="ANTIGEN KI-67-LIKE PROTEIN"/>
    <property type="match status" value="1"/>
</dbReference>
<feature type="region of interest" description="Disordered" evidence="7">
    <location>
        <begin position="864"/>
        <end position="887"/>
    </location>
</feature>
<keyword evidence="2" id="KW-1017">Isopeptide bond</keyword>
<reference evidence="9" key="1">
    <citation type="submission" date="2025-08" db="UniProtKB">
        <authorList>
            <consortium name="Ensembl"/>
        </authorList>
    </citation>
    <scope>IDENTIFICATION</scope>
</reference>
<feature type="compositionally biased region" description="Basic residues" evidence="7">
    <location>
        <begin position="626"/>
        <end position="643"/>
    </location>
</feature>
<name>A0A8C5PJZ8_9ANUR</name>
<evidence type="ECO:0000256" key="1">
    <source>
        <dbReference type="ARBA" id="ARBA00004123"/>
    </source>
</evidence>
<dbReference type="GO" id="GO:0005694">
    <property type="term" value="C:chromosome"/>
    <property type="evidence" value="ECO:0007669"/>
    <property type="project" value="TreeGrafter"/>
</dbReference>